<gene>
    <name evidence="1" type="ORF">WISP_78110</name>
</gene>
<evidence type="ECO:0000313" key="1">
    <source>
        <dbReference type="EMBL" id="KAJ7415477.1"/>
    </source>
</evidence>
<dbReference type="Proteomes" id="UP001145742">
    <property type="component" value="Unassembled WGS sequence"/>
</dbReference>
<evidence type="ECO:0000313" key="2">
    <source>
        <dbReference type="Proteomes" id="UP001145742"/>
    </source>
</evidence>
<dbReference type="EMBL" id="WHWB01033944">
    <property type="protein sequence ID" value="KAJ7415477.1"/>
    <property type="molecule type" value="Genomic_DNA"/>
</dbReference>
<proteinExistence type="predicted"/>
<protein>
    <submittedName>
        <fullName evidence="1">Uncharacterized protein</fullName>
    </submittedName>
</protein>
<sequence length="114" mass="12981">MGKVLHVGWGIPKFRCRLGREWIESGAEEKGLSLLVDEDLSMSWQCALTAQKTNCVLGCIRRSVANRSRKDMDQLESVQRKDMKMAAGLEHFSYEDRLRFEVVQPGKDKAPGRL</sequence>
<name>A0ABQ9D8D9_9PASS</name>
<keyword evidence="2" id="KW-1185">Reference proteome</keyword>
<accession>A0ABQ9D8D9</accession>
<comment type="caution">
    <text evidence="1">The sequence shown here is derived from an EMBL/GenBank/DDBJ whole genome shotgun (WGS) entry which is preliminary data.</text>
</comment>
<reference evidence="1" key="1">
    <citation type="submission" date="2019-10" db="EMBL/GenBank/DDBJ databases">
        <authorList>
            <person name="Soares A.E.R."/>
            <person name="Aleixo A."/>
            <person name="Schneider P."/>
            <person name="Miyaki C.Y."/>
            <person name="Schneider M.P."/>
            <person name="Mello C."/>
            <person name="Vasconcelos A.T.R."/>
        </authorList>
    </citation>
    <scope>NUCLEOTIDE SEQUENCE</scope>
    <source>
        <tissue evidence="1">Muscle</tissue>
    </source>
</reference>
<organism evidence="1 2">
    <name type="scientific">Willisornis vidua</name>
    <name type="common">Xingu scale-backed antbird</name>
    <dbReference type="NCBI Taxonomy" id="1566151"/>
    <lineage>
        <taxon>Eukaryota</taxon>
        <taxon>Metazoa</taxon>
        <taxon>Chordata</taxon>
        <taxon>Craniata</taxon>
        <taxon>Vertebrata</taxon>
        <taxon>Euteleostomi</taxon>
        <taxon>Archelosauria</taxon>
        <taxon>Archosauria</taxon>
        <taxon>Dinosauria</taxon>
        <taxon>Saurischia</taxon>
        <taxon>Theropoda</taxon>
        <taxon>Coelurosauria</taxon>
        <taxon>Aves</taxon>
        <taxon>Neognathae</taxon>
        <taxon>Neoaves</taxon>
        <taxon>Telluraves</taxon>
        <taxon>Australaves</taxon>
        <taxon>Passeriformes</taxon>
        <taxon>Thamnophilidae</taxon>
        <taxon>Willisornis</taxon>
    </lineage>
</organism>